<dbReference type="AlphaFoldDB" id="A0A382VR53"/>
<dbReference type="Pfam" id="PF01425">
    <property type="entry name" value="Amidase"/>
    <property type="match status" value="1"/>
</dbReference>
<proteinExistence type="predicted"/>
<reference evidence="2" key="1">
    <citation type="submission" date="2018-05" db="EMBL/GenBank/DDBJ databases">
        <authorList>
            <person name="Lanie J.A."/>
            <person name="Ng W.-L."/>
            <person name="Kazmierczak K.M."/>
            <person name="Andrzejewski T.M."/>
            <person name="Davidsen T.M."/>
            <person name="Wayne K.J."/>
            <person name="Tettelin H."/>
            <person name="Glass J.I."/>
            <person name="Rusch D."/>
            <person name="Podicherti R."/>
            <person name="Tsui H.-C.T."/>
            <person name="Winkler M.E."/>
        </authorList>
    </citation>
    <scope>NUCLEOTIDE SEQUENCE</scope>
</reference>
<gene>
    <name evidence="2" type="ORF">METZ01_LOCUS401861</name>
</gene>
<feature type="non-terminal residue" evidence="2">
    <location>
        <position position="277"/>
    </location>
</feature>
<evidence type="ECO:0000259" key="1">
    <source>
        <dbReference type="Pfam" id="PF01425"/>
    </source>
</evidence>
<organism evidence="2">
    <name type="scientific">marine metagenome</name>
    <dbReference type="NCBI Taxonomy" id="408172"/>
    <lineage>
        <taxon>unclassified sequences</taxon>
        <taxon>metagenomes</taxon>
        <taxon>ecological metagenomes</taxon>
    </lineage>
</organism>
<sequence length="277" mass="28894">VFRDESLVQARQAEIDSRAGGNSGPLHGIPIALKDLIDVAGRRTTCGSKFYGAGSTARSDSTITRRLKQAGAIIIGKTNLHEFAFGVTTENPHYGSTANPWDTSRVPGGSSGGSGAAVSAGLCAGALGTDTGGSVRIPSALCGIAGLKPTYGRISVLGVTELARSLDCAGPMCRRVGDIAIMMSVLAGPDPDDALCSTEPAPDYTDGLEHPVNGLKAGIPNQHFYSDLDPEVERAVREAIKTVEALGVEIIEIDLPCVHDVYEVVLTLLMAEASYYH</sequence>
<evidence type="ECO:0000313" key="2">
    <source>
        <dbReference type="EMBL" id="SVD49007.1"/>
    </source>
</evidence>
<dbReference type="InterPro" id="IPR023631">
    <property type="entry name" value="Amidase_dom"/>
</dbReference>
<dbReference type="PROSITE" id="PS00571">
    <property type="entry name" value="AMIDASES"/>
    <property type="match status" value="1"/>
</dbReference>
<protein>
    <recommendedName>
        <fullName evidence="1">Amidase domain-containing protein</fullName>
    </recommendedName>
</protein>
<dbReference type="InterPro" id="IPR020556">
    <property type="entry name" value="Amidase_CS"/>
</dbReference>
<dbReference type="PANTHER" id="PTHR11895:SF7">
    <property type="entry name" value="GLUTAMYL-TRNA(GLN) AMIDOTRANSFERASE SUBUNIT A, MITOCHONDRIAL"/>
    <property type="match status" value="1"/>
</dbReference>
<feature type="non-terminal residue" evidence="2">
    <location>
        <position position="1"/>
    </location>
</feature>
<dbReference type="EMBL" id="UINC01153989">
    <property type="protein sequence ID" value="SVD49007.1"/>
    <property type="molecule type" value="Genomic_DNA"/>
</dbReference>
<dbReference type="InterPro" id="IPR036928">
    <property type="entry name" value="AS_sf"/>
</dbReference>
<accession>A0A382VR53</accession>
<name>A0A382VR53_9ZZZZ</name>
<dbReference type="PANTHER" id="PTHR11895">
    <property type="entry name" value="TRANSAMIDASE"/>
    <property type="match status" value="1"/>
</dbReference>
<dbReference type="SUPFAM" id="SSF75304">
    <property type="entry name" value="Amidase signature (AS) enzymes"/>
    <property type="match status" value="1"/>
</dbReference>
<dbReference type="GO" id="GO:0003824">
    <property type="term" value="F:catalytic activity"/>
    <property type="evidence" value="ECO:0007669"/>
    <property type="project" value="InterPro"/>
</dbReference>
<dbReference type="InterPro" id="IPR000120">
    <property type="entry name" value="Amidase"/>
</dbReference>
<feature type="domain" description="Amidase" evidence="1">
    <location>
        <begin position="2"/>
        <end position="274"/>
    </location>
</feature>
<dbReference type="Gene3D" id="3.90.1300.10">
    <property type="entry name" value="Amidase signature (AS) domain"/>
    <property type="match status" value="1"/>
</dbReference>